<organism evidence="1 2">
    <name type="scientific">Haloferax mucosum ATCC BAA-1512</name>
    <dbReference type="NCBI Taxonomy" id="662479"/>
    <lineage>
        <taxon>Archaea</taxon>
        <taxon>Methanobacteriati</taxon>
        <taxon>Methanobacteriota</taxon>
        <taxon>Stenosarchaea group</taxon>
        <taxon>Halobacteria</taxon>
        <taxon>Halobacteriales</taxon>
        <taxon>Haloferacaceae</taxon>
        <taxon>Haloferax</taxon>
    </lineage>
</organism>
<dbReference type="PATRIC" id="fig|662479.7.peg.1238"/>
<gene>
    <name evidence="1" type="ORF">C440_06122</name>
</gene>
<proteinExistence type="predicted"/>
<evidence type="ECO:0000313" key="2">
    <source>
        <dbReference type="Proteomes" id="UP000011550"/>
    </source>
</evidence>
<dbReference type="OrthoDB" id="206198at2157"/>
<evidence type="ECO:0000313" key="1">
    <source>
        <dbReference type="EMBL" id="ELZ95843.1"/>
    </source>
</evidence>
<accession>M0IIZ9</accession>
<protein>
    <submittedName>
        <fullName evidence="1">Uncharacterized protein</fullName>
    </submittedName>
</protein>
<dbReference type="RefSeq" id="WP_008319273.1">
    <property type="nucleotide sequence ID" value="NZ_AOLN01000010.1"/>
</dbReference>
<dbReference type="AlphaFoldDB" id="M0IIZ9"/>
<comment type="caution">
    <text evidence="1">The sequence shown here is derived from an EMBL/GenBank/DDBJ whole genome shotgun (WGS) entry which is preliminary data.</text>
</comment>
<dbReference type="EMBL" id="AOLN01000010">
    <property type="protein sequence ID" value="ELZ95843.1"/>
    <property type="molecule type" value="Genomic_DNA"/>
</dbReference>
<name>M0IIZ9_9EURY</name>
<dbReference type="Proteomes" id="UP000011550">
    <property type="component" value="Unassembled WGS sequence"/>
</dbReference>
<sequence length="164" mass="18920">MPSRRTILGALGATAVSSVVGYRWLNRVTGYVQEKSVEVRYREDDRWHGESVITVALNLSAESDQPDLHWLHDDWEDRFETPHTPVVSDTLHEDLQREYETVRYVVGVCSPEWETDEDRIGCRNANVSRADFNRVQAHDRVKASYDSLGLSIHDVEGTWSFDER</sequence>
<keyword evidence="2" id="KW-1185">Reference proteome</keyword>
<reference evidence="1 2" key="1">
    <citation type="journal article" date="2014" name="PLoS Genet.">
        <title>Phylogenetically driven sequencing of extremely halophilic archaea reveals strategies for static and dynamic osmo-response.</title>
        <authorList>
            <person name="Becker E.A."/>
            <person name="Seitzer P.M."/>
            <person name="Tritt A."/>
            <person name="Larsen D."/>
            <person name="Krusor M."/>
            <person name="Yao A.I."/>
            <person name="Wu D."/>
            <person name="Madern D."/>
            <person name="Eisen J.A."/>
            <person name="Darling A.E."/>
            <person name="Facciotti M.T."/>
        </authorList>
    </citation>
    <scope>NUCLEOTIDE SEQUENCE [LARGE SCALE GENOMIC DNA]</scope>
    <source>
        <strain evidence="1 2">ATCC BAA-1512</strain>
    </source>
</reference>